<reference evidence="1 2" key="1">
    <citation type="submission" date="2012-11" db="EMBL/GenBank/DDBJ databases">
        <title>Whole genome sequence of Gluconacetobacter europaeus NBRC3261.</title>
        <authorList>
            <person name="Azuma Y."/>
            <person name="Higashiura N."/>
            <person name="Hirakawa H."/>
            <person name="Matsushita K."/>
        </authorList>
    </citation>
    <scope>NUCLEOTIDE SEQUENCE [LARGE SCALE GENOMIC DNA]</scope>
    <source>
        <strain evidence="1 2">NBRC 3261</strain>
    </source>
</reference>
<proteinExistence type="predicted"/>
<organism evidence="1 2">
    <name type="scientific">Komagataeibacter europaeus NBRC 3261</name>
    <dbReference type="NCBI Taxonomy" id="1234669"/>
    <lineage>
        <taxon>Bacteria</taxon>
        <taxon>Pseudomonadati</taxon>
        <taxon>Pseudomonadota</taxon>
        <taxon>Alphaproteobacteria</taxon>
        <taxon>Acetobacterales</taxon>
        <taxon>Acetobacteraceae</taxon>
        <taxon>Komagataeibacter</taxon>
    </lineage>
</organism>
<evidence type="ECO:0000313" key="2">
    <source>
        <dbReference type="Proteomes" id="UP000032675"/>
    </source>
</evidence>
<dbReference type="EMBL" id="BANI01000077">
    <property type="protein sequence ID" value="GAN96604.1"/>
    <property type="molecule type" value="Genomic_DNA"/>
</dbReference>
<gene>
    <name evidence="1" type="ORF">Geu3261_0083_002</name>
</gene>
<sequence length="87" mass="9692">MPAEMKRLRQREDGNVELKRIVEDLSLNKAALQDVLSKKAPRPAGVGDWRGHKSISGRIGHIPSAIFLRAHVYFAIGNRNVGHQALQ</sequence>
<accession>A0A0D6PZI6</accession>
<evidence type="ECO:0000313" key="1">
    <source>
        <dbReference type="EMBL" id="GAN96604.1"/>
    </source>
</evidence>
<dbReference type="AlphaFoldDB" id="A0A0D6PZI6"/>
<name>A0A0D6PZI6_KOMEU</name>
<protein>
    <recommendedName>
        <fullName evidence="3">Transposase</fullName>
    </recommendedName>
</protein>
<comment type="caution">
    <text evidence="1">The sequence shown here is derived from an EMBL/GenBank/DDBJ whole genome shotgun (WGS) entry which is preliminary data.</text>
</comment>
<dbReference type="Proteomes" id="UP000032675">
    <property type="component" value="Unassembled WGS sequence"/>
</dbReference>
<evidence type="ECO:0008006" key="3">
    <source>
        <dbReference type="Google" id="ProtNLM"/>
    </source>
</evidence>